<reference evidence="1 2" key="1">
    <citation type="submission" date="2024-01" db="EMBL/GenBank/DDBJ databases">
        <authorList>
            <person name="Waweru B."/>
        </authorList>
    </citation>
    <scope>NUCLEOTIDE SEQUENCE [LARGE SCALE GENOMIC DNA]</scope>
</reference>
<name>A0AAV1RUN5_9ROSI</name>
<dbReference type="GO" id="GO:0015288">
    <property type="term" value="F:porin activity"/>
    <property type="evidence" value="ECO:0007669"/>
    <property type="project" value="UniProtKB-KW"/>
</dbReference>
<dbReference type="AlphaFoldDB" id="A0AAV1RUN5"/>
<dbReference type="Proteomes" id="UP001314170">
    <property type="component" value="Unassembled WGS sequence"/>
</dbReference>
<dbReference type="PANTHER" id="PTHR35284">
    <property type="entry name" value="OUTER ENVELOPE PORE PROTEIN 24A, CHLOROPLASTIC-RELATED"/>
    <property type="match status" value="1"/>
</dbReference>
<dbReference type="GO" id="GO:0022843">
    <property type="term" value="F:voltage-gated monoatomic cation channel activity"/>
    <property type="evidence" value="ECO:0007669"/>
    <property type="project" value="InterPro"/>
</dbReference>
<keyword evidence="2" id="KW-1185">Reference proteome</keyword>
<dbReference type="GO" id="GO:0009707">
    <property type="term" value="C:chloroplast outer membrane"/>
    <property type="evidence" value="ECO:0007669"/>
    <property type="project" value="UniProtKB-SubCell"/>
</dbReference>
<dbReference type="GO" id="GO:0034426">
    <property type="term" value="C:etioplast membrane"/>
    <property type="evidence" value="ECO:0007669"/>
    <property type="project" value="UniProtKB-SubCell"/>
</dbReference>
<gene>
    <name evidence="1" type="ORF">DCAF_LOCUS14603</name>
</gene>
<dbReference type="GO" id="GO:0034765">
    <property type="term" value="P:regulation of monoatomic ion transmembrane transport"/>
    <property type="evidence" value="ECO:0007669"/>
    <property type="project" value="InterPro"/>
</dbReference>
<comment type="caution">
    <text evidence="1">The sequence shown here is derived from an EMBL/GenBank/DDBJ whole genome shotgun (WGS) entry which is preliminary data.</text>
</comment>
<sequence length="238" mass="26423">MATSYTWRGICMSLQIPEDDIVDDTTVAAGTATSGTLSVPIGDLMLQASVTDVTFVNGPTFTDLSLSVEKPGSFIVDYDVPRKDIQFQFMNTVKVLDKPLNLTYTHAEGKTWTMLDGTLVLNSANKGTTIEPGYDFGMNSWNIAASQRFFTGNLLRVSYENWRNELGLEWLRDSMSKGAYKQTRLTDVQIATRQIAMSLSGISQPLTSKIDKCDTQTLYCNRFGSLASRVGDMVYEQE</sequence>
<dbReference type="GO" id="GO:0046930">
    <property type="term" value="C:pore complex"/>
    <property type="evidence" value="ECO:0007669"/>
    <property type="project" value="UniProtKB-KW"/>
</dbReference>
<accession>A0AAV1RUN5</accession>
<organism evidence="1 2">
    <name type="scientific">Dovyalis caffra</name>
    <dbReference type="NCBI Taxonomy" id="77055"/>
    <lineage>
        <taxon>Eukaryota</taxon>
        <taxon>Viridiplantae</taxon>
        <taxon>Streptophyta</taxon>
        <taxon>Embryophyta</taxon>
        <taxon>Tracheophyta</taxon>
        <taxon>Spermatophyta</taxon>
        <taxon>Magnoliopsida</taxon>
        <taxon>eudicotyledons</taxon>
        <taxon>Gunneridae</taxon>
        <taxon>Pentapetalae</taxon>
        <taxon>rosids</taxon>
        <taxon>fabids</taxon>
        <taxon>Malpighiales</taxon>
        <taxon>Salicaceae</taxon>
        <taxon>Flacourtieae</taxon>
        <taxon>Dovyalis</taxon>
    </lineage>
</organism>
<evidence type="ECO:0000313" key="2">
    <source>
        <dbReference type="Proteomes" id="UP001314170"/>
    </source>
</evidence>
<dbReference type="PANTHER" id="PTHR35284:SF5">
    <property type="entry name" value="OUTER ENVELOPE PORE PROTEIN 24, CHLOROPLASTIC-LIKE"/>
    <property type="match status" value="1"/>
</dbReference>
<dbReference type="InterPro" id="IPR034626">
    <property type="entry name" value="OEP24"/>
</dbReference>
<proteinExistence type="predicted"/>
<dbReference type="EMBL" id="CAWUPB010001158">
    <property type="protein sequence ID" value="CAK7339550.1"/>
    <property type="molecule type" value="Genomic_DNA"/>
</dbReference>
<protein>
    <submittedName>
        <fullName evidence="1">Uncharacterized protein</fullName>
    </submittedName>
</protein>
<evidence type="ECO:0000313" key="1">
    <source>
        <dbReference type="EMBL" id="CAK7339550.1"/>
    </source>
</evidence>